<organism evidence="2 3">
    <name type="scientific">Sphingomicrobium sediminis</name>
    <dbReference type="NCBI Taxonomy" id="2950949"/>
    <lineage>
        <taxon>Bacteria</taxon>
        <taxon>Pseudomonadati</taxon>
        <taxon>Pseudomonadota</taxon>
        <taxon>Alphaproteobacteria</taxon>
        <taxon>Sphingomonadales</taxon>
        <taxon>Sphingomonadaceae</taxon>
        <taxon>Sphingomicrobium</taxon>
    </lineage>
</organism>
<comment type="caution">
    <text evidence="2">The sequence shown here is derived from an EMBL/GenBank/DDBJ whole genome shotgun (WGS) entry which is preliminary data.</text>
</comment>
<proteinExistence type="predicted"/>
<name>A0A9X2EG09_9SPHN</name>
<gene>
    <name evidence="2" type="ORF">NDO55_05755</name>
</gene>
<feature type="compositionally biased region" description="Basic and acidic residues" evidence="1">
    <location>
        <begin position="1"/>
        <end position="32"/>
    </location>
</feature>
<evidence type="ECO:0000256" key="1">
    <source>
        <dbReference type="SAM" id="MobiDB-lite"/>
    </source>
</evidence>
<dbReference type="Proteomes" id="UP001155128">
    <property type="component" value="Unassembled WGS sequence"/>
</dbReference>
<protein>
    <submittedName>
        <fullName evidence="2">Uncharacterized protein</fullName>
    </submittedName>
</protein>
<evidence type="ECO:0000313" key="2">
    <source>
        <dbReference type="EMBL" id="MCM8557323.1"/>
    </source>
</evidence>
<dbReference type="RefSeq" id="WP_252113290.1">
    <property type="nucleotide sequence ID" value="NZ_JAMSHT010000001.1"/>
</dbReference>
<keyword evidence="3" id="KW-1185">Reference proteome</keyword>
<feature type="region of interest" description="Disordered" evidence="1">
    <location>
        <begin position="1"/>
        <end position="63"/>
    </location>
</feature>
<sequence length="63" mass="6938">MTDRSTTKDEPSRELEEKLARNPHDADTKVDVGLDESMDASDPVSATRSDDDEPHPNSDAPKD</sequence>
<accession>A0A9X2EG09</accession>
<feature type="compositionally biased region" description="Basic and acidic residues" evidence="1">
    <location>
        <begin position="54"/>
        <end position="63"/>
    </location>
</feature>
<dbReference type="EMBL" id="JAMSHT010000001">
    <property type="protein sequence ID" value="MCM8557323.1"/>
    <property type="molecule type" value="Genomic_DNA"/>
</dbReference>
<evidence type="ECO:0000313" key="3">
    <source>
        <dbReference type="Proteomes" id="UP001155128"/>
    </source>
</evidence>
<reference evidence="2" key="1">
    <citation type="submission" date="2022-06" db="EMBL/GenBank/DDBJ databases">
        <title>Sphingomicrobium sedimins sp. nov., a marine bacterium isolated from tidal flat.</title>
        <authorList>
            <person name="Kim C.-H."/>
            <person name="Yoo Y."/>
            <person name="Kim J.-J."/>
        </authorList>
    </citation>
    <scope>NUCLEOTIDE SEQUENCE</scope>
    <source>
        <strain evidence="2">GRR-S6-50</strain>
    </source>
</reference>
<dbReference type="AlphaFoldDB" id="A0A9X2EG09"/>